<keyword evidence="12 14" id="KW-0368">Histidine biosynthesis</keyword>
<dbReference type="PANTHER" id="PTHR21403:SF8">
    <property type="entry name" value="ATP PHOSPHORIBOSYLTRANSFERASE"/>
    <property type="match status" value="1"/>
</dbReference>
<dbReference type="PANTHER" id="PTHR21403">
    <property type="entry name" value="ATP PHOSPHORIBOSYLTRANSFERASE ATP-PRTASE"/>
    <property type="match status" value="1"/>
</dbReference>
<feature type="domain" description="ATP phosphoribosyltransferase catalytic" evidence="15">
    <location>
        <begin position="52"/>
        <end position="204"/>
    </location>
</feature>
<comment type="subunit">
    <text evidence="14">Heteromultimer composed of HisG and HisZ subunits.</text>
</comment>
<proteinExistence type="inferred from homology"/>
<accession>A0ABX9KE06</accession>
<dbReference type="InterPro" id="IPR024893">
    <property type="entry name" value="ATP_PRibTrfase_HisG_short"/>
</dbReference>
<dbReference type="EC" id="2.4.2.17" evidence="5 14"/>
<evidence type="ECO:0000256" key="11">
    <source>
        <dbReference type="ARBA" id="ARBA00022840"/>
    </source>
</evidence>
<keyword evidence="17" id="KW-1185">Reference proteome</keyword>
<evidence type="ECO:0000256" key="13">
    <source>
        <dbReference type="ARBA" id="ARBA00024861"/>
    </source>
</evidence>
<dbReference type="PROSITE" id="PS01316">
    <property type="entry name" value="ATP_P_PHORIBOSYLTR"/>
    <property type="match status" value="1"/>
</dbReference>
<gene>
    <name evidence="14" type="primary">hisG</name>
    <name evidence="16" type="ORF">DYH56_13245</name>
</gene>
<evidence type="ECO:0000313" key="17">
    <source>
        <dbReference type="Proteomes" id="UP000263486"/>
    </source>
</evidence>
<dbReference type="SUPFAM" id="SSF53850">
    <property type="entry name" value="Periplasmic binding protein-like II"/>
    <property type="match status" value="1"/>
</dbReference>
<evidence type="ECO:0000256" key="3">
    <source>
        <dbReference type="ARBA" id="ARBA00004667"/>
    </source>
</evidence>
<name>A0ABX9KE06_9FUSO</name>
<evidence type="ECO:0000256" key="9">
    <source>
        <dbReference type="ARBA" id="ARBA00022679"/>
    </source>
</evidence>
<keyword evidence="7 14" id="KW-0028">Amino-acid biosynthesis</keyword>
<evidence type="ECO:0000256" key="5">
    <source>
        <dbReference type="ARBA" id="ARBA00011946"/>
    </source>
</evidence>
<evidence type="ECO:0000256" key="14">
    <source>
        <dbReference type="HAMAP-Rule" id="MF_01018"/>
    </source>
</evidence>
<evidence type="ECO:0000259" key="15">
    <source>
        <dbReference type="Pfam" id="PF01634"/>
    </source>
</evidence>
<keyword evidence="6 14" id="KW-0963">Cytoplasm</keyword>
<evidence type="ECO:0000256" key="7">
    <source>
        <dbReference type="ARBA" id="ARBA00022605"/>
    </source>
</evidence>
<comment type="pathway">
    <text evidence="3 14">Amino-acid biosynthesis; L-histidine biosynthesis; L-histidine from 5-phospho-alpha-D-ribose 1-diphosphate: step 1/9.</text>
</comment>
<organism evidence="16 17">
    <name type="scientific">Psychrilyobacter piezotolerans</name>
    <dbReference type="NCBI Taxonomy" id="2293438"/>
    <lineage>
        <taxon>Bacteria</taxon>
        <taxon>Fusobacteriati</taxon>
        <taxon>Fusobacteriota</taxon>
        <taxon>Fusobacteriia</taxon>
        <taxon>Fusobacteriales</taxon>
        <taxon>Fusobacteriaceae</taxon>
        <taxon>Psychrilyobacter</taxon>
    </lineage>
</organism>
<dbReference type="CDD" id="cd13595">
    <property type="entry name" value="PBP2_HisGs"/>
    <property type="match status" value="1"/>
</dbReference>
<reference evidence="16 17" key="1">
    <citation type="submission" date="2018-08" db="EMBL/GenBank/DDBJ databases">
        <title>Draft genome sequence of Psychrilyobacter sp. strain SD5 isolated from Black Sea water.</title>
        <authorList>
            <person name="Yadav S."/>
            <person name="Villanueva L."/>
            <person name="Damste J.S.S."/>
        </authorList>
    </citation>
    <scope>NUCLEOTIDE SEQUENCE [LARGE SCALE GENOMIC DNA]</scope>
    <source>
        <strain evidence="16 17">SD5</strain>
    </source>
</reference>
<comment type="domain">
    <text evidence="14">Lacks the C-terminal regulatory region which is replaced by HisZ.</text>
</comment>
<dbReference type="Pfam" id="PF01634">
    <property type="entry name" value="HisG"/>
    <property type="match status" value="1"/>
</dbReference>
<keyword evidence="10 14" id="KW-0547">Nucleotide-binding</keyword>
<evidence type="ECO:0000256" key="12">
    <source>
        <dbReference type="ARBA" id="ARBA00023102"/>
    </source>
</evidence>
<evidence type="ECO:0000256" key="2">
    <source>
        <dbReference type="ARBA" id="ARBA00004496"/>
    </source>
</evidence>
<keyword evidence="9 14" id="KW-0808">Transferase</keyword>
<dbReference type="Proteomes" id="UP000263486">
    <property type="component" value="Unassembled WGS sequence"/>
</dbReference>
<dbReference type="GO" id="GO:0003879">
    <property type="term" value="F:ATP phosphoribosyltransferase activity"/>
    <property type="evidence" value="ECO:0007669"/>
    <property type="project" value="UniProtKB-EC"/>
</dbReference>
<dbReference type="InterPro" id="IPR001348">
    <property type="entry name" value="ATP_PRibTrfase_HisG"/>
</dbReference>
<dbReference type="InterPro" id="IPR013820">
    <property type="entry name" value="ATP_PRibTrfase_cat"/>
</dbReference>
<comment type="caution">
    <text evidence="16">The sequence shown here is derived from an EMBL/GenBank/DDBJ whole genome shotgun (WGS) entry which is preliminary data.</text>
</comment>
<evidence type="ECO:0000313" key="16">
    <source>
        <dbReference type="EMBL" id="REI39856.1"/>
    </source>
</evidence>
<evidence type="ECO:0000256" key="4">
    <source>
        <dbReference type="ARBA" id="ARBA00009489"/>
    </source>
</evidence>
<dbReference type="InterPro" id="IPR018198">
    <property type="entry name" value="ATP_PRibTrfase_CS"/>
</dbReference>
<evidence type="ECO:0000256" key="10">
    <source>
        <dbReference type="ARBA" id="ARBA00022741"/>
    </source>
</evidence>
<keyword evidence="8 14" id="KW-0328">Glycosyltransferase</keyword>
<dbReference type="EMBL" id="QUAJ01000030">
    <property type="protein sequence ID" value="REI39856.1"/>
    <property type="molecule type" value="Genomic_DNA"/>
</dbReference>
<evidence type="ECO:0000256" key="8">
    <source>
        <dbReference type="ARBA" id="ARBA00022676"/>
    </source>
</evidence>
<evidence type="ECO:0000256" key="6">
    <source>
        <dbReference type="ARBA" id="ARBA00022490"/>
    </source>
</evidence>
<sequence>MYINIALPKGRLGKKSYDLLKKIGYSCKELEEEGRKLVFTSEENKVRYFWVKPSDVSVYVEKGIADIGVAGVDVLMENEADVYDMLDLGFGRCYFAIAAPRGWEYNGNRTIKIATKYINYARKYFEKMERKVELIKLNGSVELAPMVGLSDAIVDIVETGATLRENNLDIIEKLENISARIIVNKVSYKFKNETIEKVLEDIRGEL</sequence>
<comment type="similarity">
    <text evidence="4 14">Belongs to the ATP phosphoribosyltransferase family. Short subfamily.</text>
</comment>
<comment type="catalytic activity">
    <reaction evidence="1 14">
        <text>1-(5-phospho-beta-D-ribosyl)-ATP + diphosphate = 5-phospho-alpha-D-ribose 1-diphosphate + ATP</text>
        <dbReference type="Rhea" id="RHEA:18473"/>
        <dbReference type="ChEBI" id="CHEBI:30616"/>
        <dbReference type="ChEBI" id="CHEBI:33019"/>
        <dbReference type="ChEBI" id="CHEBI:58017"/>
        <dbReference type="ChEBI" id="CHEBI:73183"/>
        <dbReference type="EC" id="2.4.2.17"/>
    </reaction>
</comment>
<protein>
    <recommendedName>
        <fullName evidence="5 14">ATP phosphoribosyltransferase</fullName>
        <shortName evidence="14">ATP-PRT</shortName>
        <shortName evidence="14">ATP-PRTase</shortName>
        <ecNumber evidence="5 14">2.4.2.17</ecNumber>
    </recommendedName>
</protein>
<keyword evidence="11 14" id="KW-0067">ATP-binding</keyword>
<comment type="function">
    <text evidence="13 14">Catalyzes the condensation of ATP and 5-phosphoribose 1-diphosphate to form N'-(5'-phosphoribosyl)-ATP (PR-ATP). Has a crucial role in the pathway because the rate of histidine biosynthesis seems to be controlled primarily by regulation of HisG enzymatic activity.</text>
</comment>
<comment type="subcellular location">
    <subcellularLocation>
        <location evidence="2 14">Cytoplasm</location>
    </subcellularLocation>
</comment>
<evidence type="ECO:0000256" key="1">
    <source>
        <dbReference type="ARBA" id="ARBA00000915"/>
    </source>
</evidence>
<dbReference type="NCBIfam" id="TIGR00070">
    <property type="entry name" value="hisG"/>
    <property type="match status" value="1"/>
</dbReference>
<dbReference type="RefSeq" id="WP_114643358.1">
    <property type="nucleotide sequence ID" value="NZ_JAACIO010000030.1"/>
</dbReference>
<dbReference type="Gene3D" id="3.40.190.10">
    <property type="entry name" value="Periplasmic binding protein-like II"/>
    <property type="match status" value="2"/>
</dbReference>
<dbReference type="HAMAP" id="MF_01018">
    <property type="entry name" value="HisG_Short"/>
    <property type="match status" value="1"/>
</dbReference>